<dbReference type="SUPFAM" id="SSF63433">
    <property type="entry name" value="Fumarylacetoacetate hydrolase, FAH, N-terminal domain"/>
    <property type="match status" value="1"/>
</dbReference>
<organism evidence="2 3">
    <name type="scientific">Exophiala xenobiotica</name>
    <dbReference type="NCBI Taxonomy" id="348802"/>
    <lineage>
        <taxon>Eukaryota</taxon>
        <taxon>Fungi</taxon>
        <taxon>Dikarya</taxon>
        <taxon>Ascomycota</taxon>
        <taxon>Pezizomycotina</taxon>
        <taxon>Eurotiomycetes</taxon>
        <taxon>Chaetothyriomycetidae</taxon>
        <taxon>Chaetothyriales</taxon>
        <taxon>Herpotrichiellaceae</taxon>
        <taxon>Exophiala</taxon>
    </lineage>
</organism>
<feature type="domain" description="Fumarylacetoacetase N-terminal" evidence="1">
    <location>
        <begin position="23"/>
        <end position="127"/>
    </location>
</feature>
<dbReference type="Pfam" id="PF09298">
    <property type="entry name" value="FAA_hydrolase_N"/>
    <property type="match status" value="1"/>
</dbReference>
<name>A0A0D2EQL4_9EURO</name>
<evidence type="ECO:0000313" key="3">
    <source>
        <dbReference type="Proteomes" id="UP000054342"/>
    </source>
</evidence>
<dbReference type="GeneID" id="25327519"/>
<dbReference type="InterPro" id="IPR015377">
    <property type="entry name" value="Fumarylacetoacetase_N"/>
</dbReference>
<sequence>MSQNEATTWLSQTATTAPMTFKFGIMSSLTYPDPRPAILVGDRALNLSILAKWGGFSQLKVIQPHLIVFDQSDLTAYAGLPSEVRAEVRQYLRDMLVKNGPYAAALQDKLLVRAAVIFPVSDVVLHPPFRAGWLDATIL</sequence>
<keyword evidence="3" id="KW-1185">Reference proteome</keyword>
<gene>
    <name evidence="2" type="ORF">PV05_05611</name>
</gene>
<dbReference type="AlphaFoldDB" id="A0A0D2EQL4"/>
<dbReference type="OrthoDB" id="4112314at2759"/>
<dbReference type="InterPro" id="IPR036462">
    <property type="entry name" value="Fumarylacetoacetase_N_sf"/>
</dbReference>
<proteinExistence type="predicted"/>
<dbReference type="Proteomes" id="UP000054342">
    <property type="component" value="Unassembled WGS sequence"/>
</dbReference>
<dbReference type="HOGENOM" id="CLU_1845134_0_0_1"/>
<dbReference type="Gene3D" id="2.30.30.230">
    <property type="entry name" value="Fumarylacetoacetase, N-terminal domain"/>
    <property type="match status" value="1"/>
</dbReference>
<dbReference type="EMBL" id="KN847319">
    <property type="protein sequence ID" value="KIW57005.1"/>
    <property type="molecule type" value="Genomic_DNA"/>
</dbReference>
<evidence type="ECO:0000259" key="1">
    <source>
        <dbReference type="Pfam" id="PF09298"/>
    </source>
</evidence>
<evidence type="ECO:0000313" key="2">
    <source>
        <dbReference type="EMBL" id="KIW57005.1"/>
    </source>
</evidence>
<reference evidence="2 3" key="1">
    <citation type="submission" date="2015-01" db="EMBL/GenBank/DDBJ databases">
        <title>The Genome Sequence of Exophiala xenobiotica CBS118157.</title>
        <authorList>
            <consortium name="The Broad Institute Genomics Platform"/>
            <person name="Cuomo C."/>
            <person name="de Hoog S."/>
            <person name="Gorbushina A."/>
            <person name="Stielow B."/>
            <person name="Teixiera M."/>
            <person name="Abouelleil A."/>
            <person name="Chapman S.B."/>
            <person name="Priest M."/>
            <person name="Young S.K."/>
            <person name="Wortman J."/>
            <person name="Nusbaum C."/>
            <person name="Birren B."/>
        </authorList>
    </citation>
    <scope>NUCLEOTIDE SEQUENCE [LARGE SCALE GENOMIC DNA]</scope>
    <source>
        <strain evidence="2 3">CBS 118157</strain>
    </source>
</reference>
<dbReference type="GO" id="GO:0009072">
    <property type="term" value="P:aromatic amino acid metabolic process"/>
    <property type="evidence" value="ECO:0007669"/>
    <property type="project" value="InterPro"/>
</dbReference>
<dbReference type="RefSeq" id="XP_013317589.1">
    <property type="nucleotide sequence ID" value="XM_013462135.1"/>
</dbReference>
<dbReference type="GO" id="GO:0004334">
    <property type="term" value="F:fumarylacetoacetase activity"/>
    <property type="evidence" value="ECO:0007669"/>
    <property type="project" value="InterPro"/>
</dbReference>
<accession>A0A0D2EQL4</accession>
<dbReference type="STRING" id="348802.A0A0D2EQL4"/>
<protein>
    <recommendedName>
        <fullName evidence="1">Fumarylacetoacetase N-terminal domain-containing protein</fullName>
    </recommendedName>
</protein>